<sequence length="73" mass="8798">MSKLAECLACDDDVFENNVEKEVFVVPKTFEDEYLNVFEIEKRMRETCKELFYPQIFQKQKVGLFLFLSDYKK</sequence>
<protein>
    <submittedName>
        <fullName evidence="1">Uncharacterized protein</fullName>
    </submittedName>
</protein>
<dbReference type="EMBL" id="KF483846">
    <property type="protein sequence ID" value="AHC54950.1"/>
    <property type="molecule type" value="Genomic_DNA"/>
</dbReference>
<name>V9SDY4_9VIRU</name>
<organism evidence="1 2">
    <name type="scientific">Tunisvirus fontaine2</name>
    <dbReference type="NCBI Taxonomy" id="1421067"/>
    <lineage>
        <taxon>Viruses</taxon>
        <taxon>Varidnaviria</taxon>
        <taxon>Bamfordvirae</taxon>
        <taxon>Nucleocytoviricota</taxon>
        <taxon>Megaviricetes</taxon>
        <taxon>Pimascovirales</taxon>
        <taxon>Pimascovirales incertae sedis</taxon>
        <taxon>Marseilleviridae</taxon>
        <taxon>Losannavirus</taxon>
        <taxon>Losannavirus tunisense</taxon>
    </lineage>
</organism>
<keyword evidence="2" id="KW-1185">Reference proteome</keyword>
<gene>
    <name evidence="1" type="ORF">TNS_ORF232</name>
</gene>
<accession>V9SDY4</accession>
<evidence type="ECO:0000313" key="2">
    <source>
        <dbReference type="Proteomes" id="UP000232615"/>
    </source>
</evidence>
<evidence type="ECO:0000313" key="1">
    <source>
        <dbReference type="EMBL" id="AHC54950.1"/>
    </source>
</evidence>
<proteinExistence type="predicted"/>
<dbReference type="Proteomes" id="UP000232615">
    <property type="component" value="Segment"/>
</dbReference>
<reference evidence="1 2" key="1">
    <citation type="journal article" date="2014" name="Arch. Virol.">
        <title>Complete genome sequence of Tunisvirus, a new member of the proposed family Marseilleviridae.</title>
        <authorList>
            <person name="Aherfi S."/>
            <person name="Boughalmi M."/>
            <person name="Pagnier I."/>
            <person name="Fournous G."/>
            <person name="La Scola B."/>
            <person name="Raoult D."/>
            <person name="Colson P."/>
        </authorList>
    </citation>
    <scope>NUCLEOTIDE SEQUENCE [LARGE SCALE GENOMIC DNA]</scope>
    <source>
        <strain evidence="1 2">U484</strain>
    </source>
</reference>